<reference evidence="1 2" key="1">
    <citation type="submission" date="2018-08" db="EMBL/GenBank/DDBJ databases">
        <authorList>
            <person name="Laetsch R D."/>
            <person name="Stevens L."/>
            <person name="Kumar S."/>
            <person name="Blaxter L. M."/>
        </authorList>
    </citation>
    <scope>NUCLEOTIDE SEQUENCE [LARGE SCALE GENOMIC DNA]</scope>
</reference>
<dbReference type="AlphaFoldDB" id="A0A3P6U3X9"/>
<gene>
    <name evidence="1" type="ORF">NOO_LOCUS7330</name>
</gene>
<accession>A0A3P6U3X9</accession>
<proteinExistence type="predicted"/>
<sequence length="58" mass="6592">KHRDEYRQAGNNAQSIERLDESNARTACRLSKIGRLVIQRSGQIILYTLLLPAGRRIA</sequence>
<keyword evidence="2" id="KW-1185">Reference proteome</keyword>
<feature type="non-terminal residue" evidence="1">
    <location>
        <position position="1"/>
    </location>
</feature>
<protein>
    <submittedName>
        <fullName evidence="1">Uncharacterized protein</fullName>
    </submittedName>
</protein>
<name>A0A3P6U3X9_ONCOC</name>
<evidence type="ECO:0000313" key="1">
    <source>
        <dbReference type="EMBL" id="VDK85840.1"/>
    </source>
</evidence>
<dbReference type="EMBL" id="UYRW01002577">
    <property type="protein sequence ID" value="VDK85840.1"/>
    <property type="molecule type" value="Genomic_DNA"/>
</dbReference>
<evidence type="ECO:0000313" key="2">
    <source>
        <dbReference type="Proteomes" id="UP000271087"/>
    </source>
</evidence>
<dbReference type="Proteomes" id="UP000271087">
    <property type="component" value="Unassembled WGS sequence"/>
</dbReference>
<organism evidence="1 2">
    <name type="scientific">Onchocerca ochengi</name>
    <name type="common">Filarial nematode worm</name>
    <dbReference type="NCBI Taxonomy" id="42157"/>
    <lineage>
        <taxon>Eukaryota</taxon>
        <taxon>Metazoa</taxon>
        <taxon>Ecdysozoa</taxon>
        <taxon>Nematoda</taxon>
        <taxon>Chromadorea</taxon>
        <taxon>Rhabditida</taxon>
        <taxon>Spirurina</taxon>
        <taxon>Spiruromorpha</taxon>
        <taxon>Filarioidea</taxon>
        <taxon>Onchocercidae</taxon>
        <taxon>Onchocerca</taxon>
    </lineage>
</organism>